<sequence length="129" mass="14629">MSRFVSDAAMREIVYHVNIPAFCTTRRKMRSHHPASLSPQGLTDPLAILGNVILLILNRTSYQFIKAQQKTSMLILKSPACRPEQHKEERDVGFEDLQSRCCDGHDIVSHDIQIALAERKQQNGKSASW</sequence>
<keyword evidence="2" id="KW-1185">Reference proteome</keyword>
<gene>
    <name evidence="1" type="ORF">MJO28_014698</name>
</gene>
<proteinExistence type="predicted"/>
<protein>
    <submittedName>
        <fullName evidence="1">Uncharacterized protein</fullName>
    </submittedName>
</protein>
<accession>A0ACC0DVR0</accession>
<dbReference type="EMBL" id="CM045879">
    <property type="protein sequence ID" value="KAI7939119.1"/>
    <property type="molecule type" value="Genomic_DNA"/>
</dbReference>
<evidence type="ECO:0000313" key="2">
    <source>
        <dbReference type="Proteomes" id="UP001060170"/>
    </source>
</evidence>
<organism evidence="1 2">
    <name type="scientific">Puccinia striiformis f. sp. tritici</name>
    <dbReference type="NCBI Taxonomy" id="168172"/>
    <lineage>
        <taxon>Eukaryota</taxon>
        <taxon>Fungi</taxon>
        <taxon>Dikarya</taxon>
        <taxon>Basidiomycota</taxon>
        <taxon>Pucciniomycotina</taxon>
        <taxon>Pucciniomycetes</taxon>
        <taxon>Pucciniales</taxon>
        <taxon>Pucciniaceae</taxon>
        <taxon>Puccinia</taxon>
    </lineage>
</organism>
<name>A0ACC0DVR0_9BASI</name>
<reference evidence="2" key="2">
    <citation type="journal article" date="2018" name="Mol. Plant Microbe Interact.">
        <title>Genome sequence resources for the wheat stripe rust pathogen (Puccinia striiformis f. sp. tritici) and the barley stripe rust pathogen (Puccinia striiformis f. sp. hordei).</title>
        <authorList>
            <person name="Xia C."/>
            <person name="Wang M."/>
            <person name="Yin C."/>
            <person name="Cornejo O.E."/>
            <person name="Hulbert S.H."/>
            <person name="Chen X."/>
        </authorList>
    </citation>
    <scope>NUCLEOTIDE SEQUENCE [LARGE SCALE GENOMIC DNA]</scope>
    <source>
        <strain evidence="2">93-210</strain>
    </source>
</reference>
<dbReference type="Proteomes" id="UP001060170">
    <property type="component" value="Chromosome 15"/>
</dbReference>
<comment type="caution">
    <text evidence="1">The sequence shown here is derived from an EMBL/GenBank/DDBJ whole genome shotgun (WGS) entry which is preliminary data.</text>
</comment>
<reference evidence="2" key="1">
    <citation type="journal article" date="2018" name="BMC Genomics">
        <title>Genomic insights into host adaptation between the wheat stripe rust pathogen (Puccinia striiformis f. sp. tritici) and the barley stripe rust pathogen (Puccinia striiformis f. sp. hordei).</title>
        <authorList>
            <person name="Xia C."/>
            <person name="Wang M."/>
            <person name="Yin C."/>
            <person name="Cornejo O.E."/>
            <person name="Hulbert S.H."/>
            <person name="Chen X."/>
        </authorList>
    </citation>
    <scope>NUCLEOTIDE SEQUENCE [LARGE SCALE GENOMIC DNA]</scope>
    <source>
        <strain evidence="2">93-210</strain>
    </source>
</reference>
<evidence type="ECO:0000313" key="1">
    <source>
        <dbReference type="EMBL" id="KAI7939119.1"/>
    </source>
</evidence>
<reference evidence="1 2" key="3">
    <citation type="journal article" date="2022" name="Microbiol. Spectr.">
        <title>Folding features and dynamics of 3D genome architecture in plant fungal pathogens.</title>
        <authorList>
            <person name="Xia C."/>
        </authorList>
    </citation>
    <scope>NUCLEOTIDE SEQUENCE [LARGE SCALE GENOMIC DNA]</scope>
    <source>
        <strain evidence="1 2">93-210</strain>
    </source>
</reference>